<dbReference type="InterPro" id="IPR050887">
    <property type="entry name" value="Beta-mannosidase_GH2"/>
</dbReference>
<dbReference type="PANTHER" id="PTHR43730:SF1">
    <property type="entry name" value="BETA-MANNOSIDASE"/>
    <property type="match status" value="1"/>
</dbReference>
<proteinExistence type="predicted"/>
<evidence type="ECO:0000313" key="5">
    <source>
        <dbReference type="Proteomes" id="UP000565155"/>
    </source>
</evidence>
<dbReference type="PANTHER" id="PTHR43730">
    <property type="entry name" value="BETA-MANNOSIDASE"/>
    <property type="match status" value="1"/>
</dbReference>
<evidence type="ECO:0000313" key="4">
    <source>
        <dbReference type="EMBL" id="NMR77437.1"/>
    </source>
</evidence>
<dbReference type="GO" id="GO:0004567">
    <property type="term" value="F:beta-mannosidase activity"/>
    <property type="evidence" value="ECO:0007669"/>
    <property type="project" value="TreeGrafter"/>
</dbReference>
<keyword evidence="1 4" id="KW-0378">Hydrolase</keyword>
<dbReference type="RefSeq" id="WP_411913349.1">
    <property type="nucleotide sequence ID" value="NZ_JABCMA010000736.1"/>
</dbReference>
<dbReference type="Pfam" id="PF22666">
    <property type="entry name" value="Glyco_hydro_2_N2"/>
    <property type="match status" value="1"/>
</dbReference>
<dbReference type="AlphaFoldDB" id="A0A7Y0R1J3"/>
<evidence type="ECO:0000259" key="3">
    <source>
        <dbReference type="Pfam" id="PF22666"/>
    </source>
</evidence>
<reference evidence="4 5" key="1">
    <citation type="submission" date="2020-04" db="EMBL/GenBank/DDBJ databases">
        <title>Whole-genome sequencing of Vibrio spp. from China reveals different genetic environments of blaCTX-M-14 among diverse lineages.</title>
        <authorList>
            <person name="Zheng Z."/>
            <person name="Ye L."/>
            <person name="Chen S."/>
        </authorList>
    </citation>
    <scope>NUCLEOTIDE SEQUENCE [LARGE SCALE GENOMIC DNA]</scope>
    <source>
        <strain evidence="4 5">Vb1636</strain>
    </source>
</reference>
<dbReference type="Proteomes" id="UP000565155">
    <property type="component" value="Unassembled WGS sequence"/>
</dbReference>
<evidence type="ECO:0000256" key="2">
    <source>
        <dbReference type="ARBA" id="ARBA00023295"/>
    </source>
</evidence>
<dbReference type="EMBL" id="JABCMA010000736">
    <property type="protein sequence ID" value="NMR77437.1"/>
    <property type="molecule type" value="Genomic_DNA"/>
</dbReference>
<evidence type="ECO:0000256" key="1">
    <source>
        <dbReference type="ARBA" id="ARBA00022801"/>
    </source>
</evidence>
<dbReference type="Gene3D" id="2.60.120.260">
    <property type="entry name" value="Galactose-binding domain-like"/>
    <property type="match status" value="1"/>
</dbReference>
<keyword evidence="2" id="KW-0326">Glycosidase</keyword>
<feature type="non-terminal residue" evidence="4">
    <location>
        <position position="114"/>
    </location>
</feature>
<feature type="domain" description="Beta-mannosidase-like galactose-binding" evidence="3">
    <location>
        <begin position="10"/>
        <end position="113"/>
    </location>
</feature>
<name>A0A7Y0R1J3_VIBAL</name>
<organism evidence="4 5">
    <name type="scientific">Vibrio alginolyticus</name>
    <dbReference type="NCBI Taxonomy" id="663"/>
    <lineage>
        <taxon>Bacteria</taxon>
        <taxon>Pseudomonadati</taxon>
        <taxon>Pseudomonadota</taxon>
        <taxon>Gammaproteobacteria</taxon>
        <taxon>Vibrionales</taxon>
        <taxon>Vibrionaceae</taxon>
        <taxon>Vibrio</taxon>
    </lineage>
</organism>
<sequence length="114" mass="13022">MAQIELNGTWQLTSPQCSDIDIPMNLPGDNVSALLQAELIPNPYFADNEAKVRWIEACDWHIERQFEVGDSTLRASHIWMTLTRVDTLAQFFINGERVLTSSNMFAQQRVDIKP</sequence>
<dbReference type="InterPro" id="IPR008979">
    <property type="entry name" value="Galactose-bd-like_sf"/>
</dbReference>
<comment type="caution">
    <text evidence="4">The sequence shown here is derived from an EMBL/GenBank/DDBJ whole genome shotgun (WGS) entry which is preliminary data.</text>
</comment>
<gene>
    <name evidence="4" type="ORF">HKB35_28055</name>
</gene>
<dbReference type="GO" id="GO:0006516">
    <property type="term" value="P:glycoprotein catabolic process"/>
    <property type="evidence" value="ECO:0007669"/>
    <property type="project" value="TreeGrafter"/>
</dbReference>
<dbReference type="InterPro" id="IPR054593">
    <property type="entry name" value="Beta-mannosidase-like_N2"/>
</dbReference>
<protein>
    <submittedName>
        <fullName evidence="4">Glycoside hydrolase family 2 protein</fullName>
    </submittedName>
</protein>
<accession>A0A7Y0R1J3</accession>
<dbReference type="SUPFAM" id="SSF49785">
    <property type="entry name" value="Galactose-binding domain-like"/>
    <property type="match status" value="1"/>
</dbReference>